<dbReference type="GO" id="GO:0016705">
    <property type="term" value="F:oxidoreductase activity, acting on paired donors, with incorporation or reduction of molecular oxygen"/>
    <property type="evidence" value="ECO:0007669"/>
    <property type="project" value="InterPro"/>
</dbReference>
<dbReference type="SUPFAM" id="SSF48264">
    <property type="entry name" value="Cytochrome P450"/>
    <property type="match status" value="1"/>
</dbReference>
<dbReference type="PROSITE" id="PS00463">
    <property type="entry name" value="ZN2_CY6_FUNGAL_1"/>
    <property type="match status" value="1"/>
</dbReference>
<sequence>MVTARVPEQHRRRAIQACNACKRRKERCDGFQPCARCSLRRVSDDCSYHRPERHALLSIQQQRLPALLSIEQQLLHTTTKDDFYFGDTASLSILQRVRSLVATSIGPCPLVNEPLQDYLADFRNTSAVWGDDFQTLVRPSQEEAESLLDWAMRATGRLLGVHRDTNIAQEVRGWLSKDNIDREPFDGMLWIILAVGAQSCPEDRDKTAETYFRRGSDILTNSKMDHANTTSIQAYIWITFYLLHASRRHAAISALTTAVRGAYALGLHVFGYKSPLQEDDLFRERLWRTLRTLDLFISSSLGRPPSTYEIRNVESRDVDTFINDLAYIHEIMLKEIHLKRGQSAQQFTYDMMNQHHSWTLRLHTCTAINDTSPVQKLSVSDGDQPNGPIKNVKQAYYWSIMLLTWPYLFRKAAECSVHGRDNKDFGSNNSPPVLSSFRFVALTACIDSAVRTIDMLAELLSMPKLPKRLPYAINSIFVAALTLGTAVNCYDSSKVTILSPSDIYERSSICKPLANFTWNVDVEVEWRHDTSLFGKVEKSSRTQNVPGPFLARFTQLWEVQAVRTQDNPTFNIALHEKYGPIVRLAPNRYSLNNAEAAKIILGHHNALDKSKFYHPFGVPHEHNIFSKQSLAAHAKAKRPVAQLYSQTALLSYEPFVDTCNTILLKRLEEYAQEGKTLNVREMLQYYAFDVISKITLGSRFGFMEEDSDKSRIIAAINKSMTYSAFVGLLPE</sequence>
<dbReference type="PANTHER" id="PTHR47424">
    <property type="entry name" value="REGULATORY PROTEIN GAL4"/>
    <property type="match status" value="1"/>
</dbReference>
<dbReference type="PANTHER" id="PTHR47424:SF9">
    <property type="entry name" value="TAH-2"/>
    <property type="match status" value="1"/>
</dbReference>
<dbReference type="SMART" id="SM00066">
    <property type="entry name" value="GAL4"/>
    <property type="match status" value="1"/>
</dbReference>
<gene>
    <name evidence="6" type="ORF">EKO04_005774</name>
</gene>
<dbReference type="GO" id="GO:0008270">
    <property type="term" value="F:zinc ion binding"/>
    <property type="evidence" value="ECO:0007669"/>
    <property type="project" value="InterPro"/>
</dbReference>
<evidence type="ECO:0000313" key="6">
    <source>
        <dbReference type="EMBL" id="KAF9696068.1"/>
    </source>
</evidence>
<feature type="domain" description="Zn(2)-C6 fungal-type" evidence="5">
    <location>
        <begin position="17"/>
        <end position="48"/>
    </location>
</feature>
<dbReference type="InterPro" id="IPR036864">
    <property type="entry name" value="Zn2-C6_fun-type_DNA-bd_sf"/>
</dbReference>
<keyword evidence="4" id="KW-0539">Nucleus</keyword>
<evidence type="ECO:0000256" key="4">
    <source>
        <dbReference type="ARBA" id="ARBA00023242"/>
    </source>
</evidence>
<dbReference type="GO" id="GO:0000978">
    <property type="term" value="F:RNA polymerase II cis-regulatory region sequence-specific DNA binding"/>
    <property type="evidence" value="ECO:0007669"/>
    <property type="project" value="TreeGrafter"/>
</dbReference>
<keyword evidence="1" id="KW-0479">Metal-binding</keyword>
<dbReference type="AlphaFoldDB" id="A0A8H7MIC8"/>
<evidence type="ECO:0000256" key="2">
    <source>
        <dbReference type="ARBA" id="ARBA00023015"/>
    </source>
</evidence>
<dbReference type="Proteomes" id="UP000651452">
    <property type="component" value="Unassembled WGS sequence"/>
</dbReference>
<dbReference type="Gene3D" id="1.10.630.10">
    <property type="entry name" value="Cytochrome P450"/>
    <property type="match status" value="1"/>
</dbReference>
<keyword evidence="2" id="KW-0805">Transcription regulation</keyword>
<comment type="caution">
    <text evidence="6">The sequence shown here is derived from an EMBL/GenBank/DDBJ whole genome shotgun (WGS) entry which is preliminary data.</text>
</comment>
<dbReference type="OrthoDB" id="47007at2759"/>
<dbReference type="GO" id="GO:0000435">
    <property type="term" value="P:positive regulation of transcription from RNA polymerase II promoter by galactose"/>
    <property type="evidence" value="ECO:0007669"/>
    <property type="project" value="TreeGrafter"/>
</dbReference>
<proteinExistence type="predicted"/>
<dbReference type="InterPro" id="IPR001128">
    <property type="entry name" value="Cyt_P450"/>
</dbReference>
<dbReference type="GO" id="GO:0000981">
    <property type="term" value="F:DNA-binding transcription factor activity, RNA polymerase II-specific"/>
    <property type="evidence" value="ECO:0007669"/>
    <property type="project" value="InterPro"/>
</dbReference>
<dbReference type="SMART" id="SM00906">
    <property type="entry name" value="Fungal_trans"/>
    <property type="match status" value="1"/>
</dbReference>
<evidence type="ECO:0000256" key="1">
    <source>
        <dbReference type="ARBA" id="ARBA00022723"/>
    </source>
</evidence>
<dbReference type="GO" id="GO:0020037">
    <property type="term" value="F:heme binding"/>
    <property type="evidence" value="ECO:0007669"/>
    <property type="project" value="InterPro"/>
</dbReference>
<dbReference type="SUPFAM" id="SSF57701">
    <property type="entry name" value="Zn2/Cys6 DNA-binding domain"/>
    <property type="match status" value="1"/>
</dbReference>
<dbReference type="InterPro" id="IPR051127">
    <property type="entry name" value="Fungal_SecMet_Regulators"/>
</dbReference>
<dbReference type="InterPro" id="IPR007219">
    <property type="entry name" value="XnlR_reg_dom"/>
</dbReference>
<reference evidence="6" key="2">
    <citation type="submission" date="2020-09" db="EMBL/GenBank/DDBJ databases">
        <title>Reference genome assembly for Australian Ascochyta lentis isolate Al4.</title>
        <authorList>
            <person name="Lee R.C."/>
            <person name="Farfan-Caceres L.M."/>
            <person name="Debler J.W."/>
            <person name="Williams A.H."/>
            <person name="Henares B.M."/>
        </authorList>
    </citation>
    <scope>NUCLEOTIDE SEQUENCE</scope>
    <source>
        <strain evidence="6">Al4</strain>
    </source>
</reference>
<name>A0A8H7MIC8_9PLEO</name>
<dbReference type="InterPro" id="IPR036396">
    <property type="entry name" value="Cyt_P450_sf"/>
</dbReference>
<dbReference type="GO" id="GO:0005634">
    <property type="term" value="C:nucleus"/>
    <property type="evidence" value="ECO:0007669"/>
    <property type="project" value="TreeGrafter"/>
</dbReference>
<dbReference type="InterPro" id="IPR001138">
    <property type="entry name" value="Zn2Cys6_DnaBD"/>
</dbReference>
<dbReference type="Gene3D" id="4.10.240.10">
    <property type="entry name" value="Zn(2)-C6 fungal-type DNA-binding domain"/>
    <property type="match status" value="1"/>
</dbReference>
<dbReference type="CDD" id="cd00067">
    <property type="entry name" value="GAL4"/>
    <property type="match status" value="1"/>
</dbReference>
<dbReference type="GO" id="GO:0005506">
    <property type="term" value="F:iron ion binding"/>
    <property type="evidence" value="ECO:0007669"/>
    <property type="project" value="InterPro"/>
</dbReference>
<dbReference type="GO" id="GO:0004497">
    <property type="term" value="F:monooxygenase activity"/>
    <property type="evidence" value="ECO:0007669"/>
    <property type="project" value="InterPro"/>
</dbReference>
<dbReference type="EMBL" id="RZGK01000010">
    <property type="protein sequence ID" value="KAF9696068.1"/>
    <property type="molecule type" value="Genomic_DNA"/>
</dbReference>
<dbReference type="Pfam" id="PF00172">
    <property type="entry name" value="Zn_clus"/>
    <property type="match status" value="1"/>
</dbReference>
<dbReference type="GO" id="GO:0006351">
    <property type="term" value="P:DNA-templated transcription"/>
    <property type="evidence" value="ECO:0007669"/>
    <property type="project" value="InterPro"/>
</dbReference>
<reference evidence="6" key="1">
    <citation type="submission" date="2018-12" db="EMBL/GenBank/DDBJ databases">
        <authorList>
            <person name="Syme R.A."/>
            <person name="Farfan-Caceres L."/>
            <person name="Lichtenzveig J."/>
        </authorList>
    </citation>
    <scope>NUCLEOTIDE SEQUENCE</scope>
    <source>
        <strain evidence="6">Al4</strain>
    </source>
</reference>
<evidence type="ECO:0000256" key="3">
    <source>
        <dbReference type="ARBA" id="ARBA00023163"/>
    </source>
</evidence>
<evidence type="ECO:0000313" key="7">
    <source>
        <dbReference type="Proteomes" id="UP000651452"/>
    </source>
</evidence>
<evidence type="ECO:0000259" key="5">
    <source>
        <dbReference type="PROSITE" id="PS50048"/>
    </source>
</evidence>
<keyword evidence="7" id="KW-1185">Reference proteome</keyword>
<dbReference type="PROSITE" id="PS50048">
    <property type="entry name" value="ZN2_CY6_FUNGAL_2"/>
    <property type="match status" value="1"/>
</dbReference>
<dbReference type="Pfam" id="PF04082">
    <property type="entry name" value="Fungal_trans"/>
    <property type="match status" value="1"/>
</dbReference>
<accession>A0A8H7MIC8</accession>
<protein>
    <recommendedName>
        <fullName evidence="5">Zn(2)-C6 fungal-type domain-containing protein</fullName>
    </recommendedName>
</protein>
<dbReference type="CDD" id="cd12148">
    <property type="entry name" value="fungal_TF_MHR"/>
    <property type="match status" value="1"/>
</dbReference>
<organism evidence="6 7">
    <name type="scientific">Ascochyta lentis</name>
    <dbReference type="NCBI Taxonomy" id="205686"/>
    <lineage>
        <taxon>Eukaryota</taxon>
        <taxon>Fungi</taxon>
        <taxon>Dikarya</taxon>
        <taxon>Ascomycota</taxon>
        <taxon>Pezizomycotina</taxon>
        <taxon>Dothideomycetes</taxon>
        <taxon>Pleosporomycetidae</taxon>
        <taxon>Pleosporales</taxon>
        <taxon>Pleosporineae</taxon>
        <taxon>Didymellaceae</taxon>
        <taxon>Ascochyta</taxon>
    </lineage>
</organism>
<keyword evidence="3" id="KW-0804">Transcription</keyword>
<dbReference type="Pfam" id="PF00067">
    <property type="entry name" value="p450"/>
    <property type="match status" value="1"/>
</dbReference>